<feature type="compositionally biased region" description="Low complexity" evidence="2">
    <location>
        <begin position="41"/>
        <end position="57"/>
    </location>
</feature>
<dbReference type="EMBL" id="BJVI01000025">
    <property type="protein sequence ID" value="GEL18767.1"/>
    <property type="molecule type" value="Genomic_DNA"/>
</dbReference>
<dbReference type="GO" id="GO:0016491">
    <property type="term" value="F:oxidoreductase activity"/>
    <property type="evidence" value="ECO:0007669"/>
    <property type="project" value="UniProtKB-KW"/>
</dbReference>
<protein>
    <submittedName>
        <fullName evidence="3">Uncharacterized protein</fullName>
    </submittedName>
</protein>
<gene>
    <name evidence="3" type="ORF">PA7_26040</name>
</gene>
<evidence type="ECO:0000313" key="3">
    <source>
        <dbReference type="EMBL" id="GEL18767.1"/>
    </source>
</evidence>
<accession>A0A511D254</accession>
<evidence type="ECO:0000313" key="4">
    <source>
        <dbReference type="Proteomes" id="UP000321328"/>
    </source>
</evidence>
<evidence type="ECO:0000256" key="2">
    <source>
        <dbReference type="SAM" id="MobiDB-lite"/>
    </source>
</evidence>
<keyword evidence="1" id="KW-0560">Oxidoreductase</keyword>
<reference evidence="3 4" key="1">
    <citation type="submission" date="2019-07" db="EMBL/GenBank/DDBJ databases">
        <title>Whole genome shotgun sequence of Pseudonocardia asaccharolytica NBRC 16224.</title>
        <authorList>
            <person name="Hosoyama A."/>
            <person name="Uohara A."/>
            <person name="Ohji S."/>
            <person name="Ichikawa N."/>
        </authorList>
    </citation>
    <scope>NUCLEOTIDE SEQUENCE [LARGE SCALE GENOMIC DNA]</scope>
    <source>
        <strain evidence="3 4">NBRC 16224</strain>
    </source>
</reference>
<dbReference type="InterPro" id="IPR016161">
    <property type="entry name" value="Ald_DH/histidinol_DH"/>
</dbReference>
<dbReference type="SUPFAM" id="SSF53720">
    <property type="entry name" value="ALDH-like"/>
    <property type="match status" value="1"/>
</dbReference>
<sequence>MAADGFAERGAILHWLADLMIEHADELAIADTCDMGKPIWTPGTTPTPGSSRPGSPRRSPRGTSR</sequence>
<dbReference type="AlphaFoldDB" id="A0A511D254"/>
<comment type="caution">
    <text evidence="3">The sequence shown here is derived from an EMBL/GenBank/DDBJ whole genome shotgun (WGS) entry which is preliminary data.</text>
</comment>
<name>A0A511D254_9PSEU</name>
<dbReference type="Gene3D" id="3.40.605.10">
    <property type="entry name" value="Aldehyde Dehydrogenase, Chain A, domain 1"/>
    <property type="match status" value="1"/>
</dbReference>
<dbReference type="Proteomes" id="UP000321328">
    <property type="component" value="Unassembled WGS sequence"/>
</dbReference>
<evidence type="ECO:0000256" key="1">
    <source>
        <dbReference type="ARBA" id="ARBA00023002"/>
    </source>
</evidence>
<feature type="region of interest" description="Disordered" evidence="2">
    <location>
        <begin position="37"/>
        <end position="65"/>
    </location>
</feature>
<proteinExistence type="predicted"/>
<organism evidence="3 4">
    <name type="scientific">Pseudonocardia asaccharolytica DSM 44247 = NBRC 16224</name>
    <dbReference type="NCBI Taxonomy" id="1123024"/>
    <lineage>
        <taxon>Bacteria</taxon>
        <taxon>Bacillati</taxon>
        <taxon>Actinomycetota</taxon>
        <taxon>Actinomycetes</taxon>
        <taxon>Pseudonocardiales</taxon>
        <taxon>Pseudonocardiaceae</taxon>
        <taxon>Pseudonocardia</taxon>
    </lineage>
</organism>
<keyword evidence="4" id="KW-1185">Reference proteome</keyword>
<dbReference type="InterPro" id="IPR016162">
    <property type="entry name" value="Ald_DH_N"/>
</dbReference>